<organism evidence="1">
    <name type="scientific">human gut metagenome</name>
    <dbReference type="NCBI Taxonomy" id="408170"/>
    <lineage>
        <taxon>unclassified sequences</taxon>
        <taxon>metagenomes</taxon>
        <taxon>organismal metagenomes</taxon>
    </lineage>
</organism>
<evidence type="ECO:0000313" key="1">
    <source>
        <dbReference type="EMBL" id="EKC48678.1"/>
    </source>
</evidence>
<reference evidence="1" key="1">
    <citation type="journal article" date="2013" name="Environ. Microbiol.">
        <title>Microbiota from the distal guts of lean and obese adolescents exhibit partial functional redundancy besides clear differences in community structure.</title>
        <authorList>
            <person name="Ferrer M."/>
            <person name="Ruiz A."/>
            <person name="Lanza F."/>
            <person name="Haange S.B."/>
            <person name="Oberbach A."/>
            <person name="Till H."/>
            <person name="Bargiela R."/>
            <person name="Campoy C."/>
            <person name="Segura M.T."/>
            <person name="Richter M."/>
            <person name="von Bergen M."/>
            <person name="Seifert J."/>
            <person name="Suarez A."/>
        </authorList>
    </citation>
    <scope>NUCLEOTIDE SEQUENCE</scope>
</reference>
<protein>
    <submittedName>
        <fullName evidence="1">Bifunctional acetaldehyde-CoA/alcohol dehydrogenase</fullName>
    </submittedName>
</protein>
<name>K1RTF7_9ZZZZ</name>
<dbReference type="AlphaFoldDB" id="K1RTF7"/>
<sequence>MHRTRKIYKKVKDEFLYRGCYFLKKDELDKVRKTIIINGALNAKIVGQPAYKIAAL</sequence>
<dbReference type="Gene3D" id="3.40.309.10">
    <property type="entry name" value="Aldehyde Dehydrogenase, Chain A, domain 2"/>
    <property type="match status" value="1"/>
</dbReference>
<comment type="caution">
    <text evidence="1">The sequence shown here is derived from an EMBL/GenBank/DDBJ whole genome shotgun (WGS) entry which is preliminary data.</text>
</comment>
<dbReference type="InterPro" id="IPR016163">
    <property type="entry name" value="Ald_DH_C"/>
</dbReference>
<dbReference type="GO" id="GO:0016620">
    <property type="term" value="F:oxidoreductase activity, acting on the aldehyde or oxo group of donors, NAD or NADP as acceptor"/>
    <property type="evidence" value="ECO:0007669"/>
    <property type="project" value="InterPro"/>
</dbReference>
<dbReference type="EMBL" id="AJWZ01010370">
    <property type="protein sequence ID" value="EKC48678.1"/>
    <property type="molecule type" value="Genomic_DNA"/>
</dbReference>
<proteinExistence type="predicted"/>
<accession>K1RTF7</accession>
<gene>
    <name evidence="1" type="ORF">OBE_15047</name>
</gene>
<feature type="non-terminal residue" evidence="1">
    <location>
        <position position="56"/>
    </location>
</feature>